<dbReference type="RefSeq" id="WP_068332696.1">
    <property type="nucleotide sequence ID" value="NZ_LQBP01000001.1"/>
</dbReference>
<accession>A0A0X3U5G8</accession>
<dbReference type="InterPro" id="IPR029063">
    <property type="entry name" value="SAM-dependent_MTases_sf"/>
</dbReference>
<dbReference type="GO" id="GO:0032259">
    <property type="term" value="P:methylation"/>
    <property type="evidence" value="ECO:0007669"/>
    <property type="project" value="UniProtKB-KW"/>
</dbReference>
<comment type="similarity">
    <text evidence="1">Belongs to the methyltransferase superfamily. L-isoaspartyl/D-aspartyl protein methyltransferase family.</text>
</comment>
<proteinExistence type="inferred from homology"/>
<protein>
    <recommendedName>
        <fullName evidence="2">Protein-L-isoaspartate O-methyltransferase</fullName>
    </recommendedName>
    <alternativeName>
        <fullName evidence="3">Protein L-isoaspartyl methyltransferase</fullName>
    </alternativeName>
</protein>
<evidence type="ECO:0000256" key="2">
    <source>
        <dbReference type="ARBA" id="ARBA00013346"/>
    </source>
</evidence>
<dbReference type="GO" id="GO:0004719">
    <property type="term" value="F:protein-L-isoaspartate (D-aspartate) O-methyltransferase activity"/>
    <property type="evidence" value="ECO:0007669"/>
    <property type="project" value="InterPro"/>
</dbReference>
<dbReference type="OrthoDB" id="9798496at2"/>
<dbReference type="Pfam" id="PF01135">
    <property type="entry name" value="PCMT"/>
    <property type="match status" value="1"/>
</dbReference>
<dbReference type="Proteomes" id="UP000053690">
    <property type="component" value="Unassembled WGS sequence"/>
</dbReference>
<dbReference type="EMBL" id="LQBP01000001">
    <property type="protein sequence ID" value="KUJ82401.1"/>
    <property type="molecule type" value="Genomic_DNA"/>
</dbReference>
<dbReference type="AlphaFoldDB" id="A0A0X3U5G8"/>
<dbReference type="STRING" id="1685378.AVO44_03015"/>
<reference evidence="5" key="1">
    <citation type="submission" date="2015-12" db="EMBL/GenBank/DDBJ databases">
        <authorList>
            <person name="Zhang G."/>
            <person name="Stingl U."/>
        </authorList>
    </citation>
    <scope>NUCLEOTIDE SEQUENCE [LARGE SCALE GENOMIC DNA]</scope>
    <source>
        <strain evidence="5">ZGT108</strain>
    </source>
</reference>
<dbReference type="PANTHER" id="PTHR11579">
    <property type="entry name" value="PROTEIN-L-ISOASPARTATE O-METHYLTRANSFERASE"/>
    <property type="match status" value="1"/>
</dbReference>
<evidence type="ECO:0000256" key="1">
    <source>
        <dbReference type="ARBA" id="ARBA00005369"/>
    </source>
</evidence>
<sequence length="217" mass="23529">MTDFATRRRTMVDTQVRPSDVTKFPIIDAMLTVQRENFVPDSHREAAYAEGIIDLGSGRCLLEPRTLAKMLDALNISNDEVVLDIAPALGYSTAVAARMAQLVVAVEEDEALAAEAQTLLMEAEADNAIVHVGPLEQGATEHGPYDVIMIQGGVEQVPDALIEQLKDRGRIACLFVEGKLGTVRIGHKSGGQVTWRYAFNANAPVLKAFCTECAFSL</sequence>
<keyword evidence="4" id="KW-0808">Transferase</keyword>
<dbReference type="PANTHER" id="PTHR11579:SF18">
    <property type="entry name" value="PROTEIN-L-ISOASPARTATE O-METHYLTRANSFERASE"/>
    <property type="match status" value="1"/>
</dbReference>
<dbReference type="SUPFAM" id="SSF53335">
    <property type="entry name" value="S-adenosyl-L-methionine-dependent methyltransferases"/>
    <property type="match status" value="1"/>
</dbReference>
<comment type="caution">
    <text evidence="4">The sequence shown here is derived from an EMBL/GenBank/DDBJ whole genome shotgun (WGS) entry which is preliminary data.</text>
</comment>
<organism evidence="4 5">
    <name type="scientific">Ruegeria profundi</name>
    <dbReference type="NCBI Taxonomy" id="1685378"/>
    <lineage>
        <taxon>Bacteria</taxon>
        <taxon>Pseudomonadati</taxon>
        <taxon>Pseudomonadota</taxon>
        <taxon>Alphaproteobacteria</taxon>
        <taxon>Rhodobacterales</taxon>
        <taxon>Roseobacteraceae</taxon>
        <taxon>Ruegeria</taxon>
    </lineage>
</organism>
<evidence type="ECO:0000313" key="4">
    <source>
        <dbReference type="EMBL" id="KUJ82401.1"/>
    </source>
</evidence>
<evidence type="ECO:0000313" key="5">
    <source>
        <dbReference type="Proteomes" id="UP000053690"/>
    </source>
</evidence>
<dbReference type="InterPro" id="IPR000682">
    <property type="entry name" value="PCMT"/>
</dbReference>
<name>A0A0X3U5G8_9RHOB</name>
<dbReference type="Gene3D" id="3.40.50.150">
    <property type="entry name" value="Vaccinia Virus protein VP39"/>
    <property type="match status" value="1"/>
</dbReference>
<evidence type="ECO:0000256" key="3">
    <source>
        <dbReference type="ARBA" id="ARBA00030757"/>
    </source>
</evidence>
<gene>
    <name evidence="4" type="ORF">AVO44_03015</name>
</gene>
<keyword evidence="5" id="KW-1185">Reference proteome</keyword>
<keyword evidence="4" id="KW-0489">Methyltransferase</keyword>
<dbReference type="GO" id="GO:0005737">
    <property type="term" value="C:cytoplasm"/>
    <property type="evidence" value="ECO:0007669"/>
    <property type="project" value="TreeGrafter"/>
</dbReference>